<name>A0A4R4A6S4_MARGR</name>
<dbReference type="Proteomes" id="UP000295247">
    <property type="component" value="Unassembled WGS sequence"/>
</dbReference>
<sequence length="193" mass="21543">MTLDYYNTHASAFFAATHDVDMEPLYARFLAHVPPGGRLLDAGCGSGRDTRAFLERGYTVTAFDASPTLASLATAHCGIDVEIRRFQEVEWSATFDGIWACASLLHVSLTELPAALHRLARSLKPAGVLYASFKYGTGEHEHNGRRFTDLDEDRLATLVSETEELETVEVWTTADRRPGRESEYWLNALLRHP</sequence>
<accession>A0A4R4A6S4</accession>
<dbReference type="AlphaFoldDB" id="A0A4R4A6S4"/>
<organism evidence="2 3">
    <name type="scientific">Marichromatium gracile</name>
    <name type="common">Chromatium gracile</name>
    <dbReference type="NCBI Taxonomy" id="1048"/>
    <lineage>
        <taxon>Bacteria</taxon>
        <taxon>Pseudomonadati</taxon>
        <taxon>Pseudomonadota</taxon>
        <taxon>Gammaproteobacteria</taxon>
        <taxon>Chromatiales</taxon>
        <taxon>Chromatiaceae</taxon>
        <taxon>Marichromatium</taxon>
    </lineage>
</organism>
<proteinExistence type="predicted"/>
<keyword evidence="2" id="KW-0808">Transferase</keyword>
<evidence type="ECO:0000313" key="3">
    <source>
        <dbReference type="Proteomes" id="UP000295247"/>
    </source>
</evidence>
<dbReference type="Gene3D" id="3.40.50.150">
    <property type="entry name" value="Vaccinia Virus protein VP39"/>
    <property type="match status" value="1"/>
</dbReference>
<dbReference type="CDD" id="cd02440">
    <property type="entry name" value="AdoMet_MTases"/>
    <property type="match status" value="1"/>
</dbReference>
<dbReference type="SUPFAM" id="SSF53335">
    <property type="entry name" value="S-adenosyl-L-methionine-dependent methyltransferases"/>
    <property type="match status" value="1"/>
</dbReference>
<comment type="caution">
    <text evidence="2">The sequence shown here is derived from an EMBL/GenBank/DDBJ whole genome shotgun (WGS) entry which is preliminary data.</text>
</comment>
<dbReference type="GO" id="GO:0032259">
    <property type="term" value="P:methylation"/>
    <property type="evidence" value="ECO:0007669"/>
    <property type="project" value="UniProtKB-KW"/>
</dbReference>
<dbReference type="InterPro" id="IPR029063">
    <property type="entry name" value="SAM-dependent_MTases_sf"/>
</dbReference>
<dbReference type="PANTHER" id="PTHR43464">
    <property type="entry name" value="METHYLTRANSFERASE"/>
    <property type="match status" value="1"/>
</dbReference>
<gene>
    <name evidence="2" type="ORF">EDC29_11211</name>
</gene>
<dbReference type="InterPro" id="IPR041698">
    <property type="entry name" value="Methyltransf_25"/>
</dbReference>
<evidence type="ECO:0000313" key="2">
    <source>
        <dbReference type="EMBL" id="TCW34159.1"/>
    </source>
</evidence>
<evidence type="ECO:0000259" key="1">
    <source>
        <dbReference type="Pfam" id="PF13649"/>
    </source>
</evidence>
<dbReference type="PANTHER" id="PTHR43464:SF94">
    <property type="entry name" value="MALONYL-[ACYL-CARRIER PROTEIN] O-METHYLTRANSFERASE"/>
    <property type="match status" value="1"/>
</dbReference>
<reference evidence="2 3" key="1">
    <citation type="submission" date="2019-03" db="EMBL/GenBank/DDBJ databases">
        <title>Genomic Encyclopedia of Type Strains, Phase IV (KMG-IV): sequencing the most valuable type-strain genomes for metagenomic binning, comparative biology and taxonomic classification.</title>
        <authorList>
            <person name="Goeker M."/>
        </authorList>
    </citation>
    <scope>NUCLEOTIDE SEQUENCE [LARGE SCALE GENOMIC DNA]</scope>
    <source>
        <strain evidence="2 3">DSM 203</strain>
    </source>
</reference>
<feature type="domain" description="Methyltransferase" evidence="1">
    <location>
        <begin position="40"/>
        <end position="127"/>
    </location>
</feature>
<dbReference type="EMBL" id="SMDC01000012">
    <property type="protein sequence ID" value="TCW34159.1"/>
    <property type="molecule type" value="Genomic_DNA"/>
</dbReference>
<dbReference type="Pfam" id="PF13649">
    <property type="entry name" value="Methyltransf_25"/>
    <property type="match status" value="1"/>
</dbReference>
<dbReference type="GO" id="GO:0008168">
    <property type="term" value="F:methyltransferase activity"/>
    <property type="evidence" value="ECO:0007669"/>
    <property type="project" value="UniProtKB-KW"/>
</dbReference>
<protein>
    <submittedName>
        <fullName evidence="2">Methyltransferase family protein</fullName>
    </submittedName>
</protein>
<keyword evidence="2" id="KW-0489">Methyltransferase</keyword>
<dbReference type="RefSeq" id="WP_132230443.1">
    <property type="nucleotide sequence ID" value="NZ_NRRH01000008.1"/>
</dbReference>